<dbReference type="InterPro" id="IPR036271">
    <property type="entry name" value="Tet_transcr_reg_TetR-rel_C_sf"/>
</dbReference>
<dbReference type="InterPro" id="IPR050624">
    <property type="entry name" value="HTH-type_Tx_Regulator"/>
</dbReference>
<evidence type="ECO:0000313" key="5">
    <source>
        <dbReference type="Proteomes" id="UP000267250"/>
    </source>
</evidence>
<dbReference type="Gene3D" id="1.10.10.60">
    <property type="entry name" value="Homeodomain-like"/>
    <property type="match status" value="1"/>
</dbReference>
<dbReference type="SUPFAM" id="SSF46689">
    <property type="entry name" value="Homeodomain-like"/>
    <property type="match status" value="1"/>
</dbReference>
<evidence type="ECO:0000313" key="4">
    <source>
        <dbReference type="EMBL" id="AZR72783.1"/>
    </source>
</evidence>
<gene>
    <name evidence="4" type="ORF">BBF96_04865</name>
</gene>
<dbReference type="KEGG" id="aft:BBF96_04865"/>
<accession>A0A3Q9HR95</accession>
<dbReference type="InterPro" id="IPR009057">
    <property type="entry name" value="Homeodomain-like_sf"/>
</dbReference>
<dbReference type="Proteomes" id="UP000267250">
    <property type="component" value="Chromosome"/>
</dbReference>
<organism evidence="4 5">
    <name type="scientific">Anoxybacter fermentans</name>
    <dbReference type="NCBI Taxonomy" id="1323375"/>
    <lineage>
        <taxon>Bacteria</taxon>
        <taxon>Bacillati</taxon>
        <taxon>Bacillota</taxon>
        <taxon>Clostridia</taxon>
        <taxon>Halanaerobiales</taxon>
        <taxon>Anoxybacter</taxon>
    </lineage>
</organism>
<dbReference type="InterPro" id="IPR001647">
    <property type="entry name" value="HTH_TetR"/>
</dbReference>
<dbReference type="PROSITE" id="PS50977">
    <property type="entry name" value="HTH_TETR_2"/>
    <property type="match status" value="1"/>
</dbReference>
<evidence type="ECO:0000259" key="3">
    <source>
        <dbReference type="PROSITE" id="PS50977"/>
    </source>
</evidence>
<proteinExistence type="predicted"/>
<dbReference type="SUPFAM" id="SSF48498">
    <property type="entry name" value="Tetracyclin repressor-like, C-terminal domain"/>
    <property type="match status" value="1"/>
</dbReference>
<dbReference type="PRINTS" id="PR00455">
    <property type="entry name" value="HTHTETR"/>
</dbReference>
<dbReference type="RefSeq" id="WP_164730908.1">
    <property type="nucleotide sequence ID" value="NZ_CP016379.1"/>
</dbReference>
<keyword evidence="5" id="KW-1185">Reference proteome</keyword>
<sequence length="191" mass="21915">MKEDKRERIRQASIKVISKKGFYNTRADQIAEEAGVAVGTIYNYFSNKEEILEYIFEVELKKRLAFLEELENKEGHVLDKIHLFLQKHFNEIIKDPKVGEILVKEKQFPHRNNLNAILGYLKLIPEKLTLLLENGAKKGQIRKCNYKLIGSSLFGAIQGVVEVAIQNNELAILNEAADELTDLFFNGLKIK</sequence>
<dbReference type="GO" id="GO:0003677">
    <property type="term" value="F:DNA binding"/>
    <property type="evidence" value="ECO:0007669"/>
    <property type="project" value="UniProtKB-UniRule"/>
</dbReference>
<reference evidence="4 5" key="1">
    <citation type="submission" date="2016-07" db="EMBL/GenBank/DDBJ databases">
        <title>Genome and transcriptome analysis of iron-reducing fermentative bacteria Anoxybacter fermentans.</title>
        <authorList>
            <person name="Zeng X."/>
            <person name="Shao Z."/>
        </authorList>
    </citation>
    <scope>NUCLEOTIDE SEQUENCE [LARGE SCALE GENOMIC DNA]</scope>
    <source>
        <strain evidence="4 5">DY22613</strain>
    </source>
</reference>
<dbReference type="Gene3D" id="1.10.357.10">
    <property type="entry name" value="Tetracycline Repressor, domain 2"/>
    <property type="match status" value="1"/>
</dbReference>
<dbReference type="PANTHER" id="PTHR43479:SF11">
    <property type="entry name" value="ACREF_ENVCD OPERON REPRESSOR-RELATED"/>
    <property type="match status" value="1"/>
</dbReference>
<name>A0A3Q9HR95_9FIRM</name>
<dbReference type="EMBL" id="CP016379">
    <property type="protein sequence ID" value="AZR72783.1"/>
    <property type="molecule type" value="Genomic_DNA"/>
</dbReference>
<evidence type="ECO:0000256" key="1">
    <source>
        <dbReference type="ARBA" id="ARBA00023125"/>
    </source>
</evidence>
<keyword evidence="1 2" id="KW-0238">DNA-binding</keyword>
<dbReference type="Pfam" id="PF00440">
    <property type="entry name" value="TetR_N"/>
    <property type="match status" value="1"/>
</dbReference>
<dbReference type="Pfam" id="PF08359">
    <property type="entry name" value="TetR_C_4"/>
    <property type="match status" value="1"/>
</dbReference>
<dbReference type="AlphaFoldDB" id="A0A3Q9HR95"/>
<feature type="DNA-binding region" description="H-T-H motif" evidence="2">
    <location>
        <begin position="26"/>
        <end position="45"/>
    </location>
</feature>
<feature type="domain" description="HTH tetR-type" evidence="3">
    <location>
        <begin position="3"/>
        <end position="63"/>
    </location>
</feature>
<protein>
    <recommendedName>
        <fullName evidence="3">HTH tetR-type domain-containing protein</fullName>
    </recommendedName>
</protein>
<evidence type="ECO:0000256" key="2">
    <source>
        <dbReference type="PROSITE-ProRule" id="PRU00335"/>
    </source>
</evidence>
<dbReference type="InterPro" id="IPR013570">
    <property type="entry name" value="Tscrpt_reg_YsiA_C"/>
</dbReference>
<dbReference type="PANTHER" id="PTHR43479">
    <property type="entry name" value="ACREF/ENVCD OPERON REPRESSOR-RELATED"/>
    <property type="match status" value="1"/>
</dbReference>